<comment type="caution">
    <text evidence="5">The sequence shown here is derived from an EMBL/GenBank/DDBJ whole genome shotgun (WGS) entry which is preliminary data.</text>
</comment>
<dbReference type="RefSeq" id="WP_123563962.1">
    <property type="nucleotide sequence ID" value="NZ_JBEYIY010000012.1"/>
</dbReference>
<feature type="domain" description="Histidine kinase/HSP90-like ATPase" evidence="3">
    <location>
        <begin position="19"/>
        <end position="127"/>
    </location>
</feature>
<gene>
    <name evidence="5" type="ORF">EDD38_7178</name>
    <name evidence="4" type="ORF">EDD39_7466</name>
</gene>
<dbReference type="OrthoDB" id="3853431at2"/>
<dbReference type="AlphaFoldDB" id="A0A3N4R3C4"/>
<evidence type="ECO:0000313" key="6">
    <source>
        <dbReference type="Proteomes" id="UP000266906"/>
    </source>
</evidence>
<dbReference type="SUPFAM" id="SSF55874">
    <property type="entry name" value="ATPase domain of HSP90 chaperone/DNA topoisomerase II/histidine kinase"/>
    <property type="match status" value="1"/>
</dbReference>
<evidence type="ECO:0000256" key="1">
    <source>
        <dbReference type="ARBA" id="ARBA00022527"/>
    </source>
</evidence>
<sequence length="152" mass="16176">MGDIQAVGWARRMPVSAGVREGRDWVRRHLATLGWDEAEPELADGVVLAVSELLTNAHVHAHSDAELVLTWDGHCLRLSVHDHNPLPPRPRTAEPGALGGRGLVLVDAVADHWGTRPTKEGKTVTACFHPPSAVRGPLNATGTHRSAPPGAG</sequence>
<dbReference type="PANTHER" id="PTHR35526:SF3">
    <property type="entry name" value="ANTI-SIGMA-F FACTOR RSBW"/>
    <property type="match status" value="1"/>
</dbReference>
<dbReference type="EMBL" id="RKQG01000003">
    <property type="protein sequence ID" value="RPE27888.1"/>
    <property type="molecule type" value="Genomic_DNA"/>
</dbReference>
<dbReference type="Gene3D" id="3.30.565.10">
    <property type="entry name" value="Histidine kinase-like ATPase, C-terminal domain"/>
    <property type="match status" value="1"/>
</dbReference>
<dbReference type="Proteomes" id="UP000266906">
    <property type="component" value="Unassembled WGS sequence"/>
</dbReference>
<keyword evidence="1" id="KW-0723">Serine/threonine-protein kinase</keyword>
<evidence type="ECO:0000313" key="7">
    <source>
        <dbReference type="Proteomes" id="UP000267408"/>
    </source>
</evidence>
<name>A0A3N4R3C4_9ACTN</name>
<keyword evidence="6" id="KW-1185">Reference proteome</keyword>
<evidence type="ECO:0000313" key="5">
    <source>
        <dbReference type="EMBL" id="RPE27888.1"/>
    </source>
</evidence>
<reference evidence="6 7" key="1">
    <citation type="submission" date="2018-11" db="EMBL/GenBank/DDBJ databases">
        <title>Sequencing the genomes of 1000 actinobacteria strains.</title>
        <authorList>
            <person name="Klenk H.-P."/>
        </authorList>
    </citation>
    <scope>NUCLEOTIDE SEQUENCE [LARGE SCALE GENOMIC DNA]</scope>
    <source>
        <strain evidence="4 7">DSM 44780</strain>
        <strain evidence="5 6">DSM 44781</strain>
    </source>
</reference>
<dbReference type="InterPro" id="IPR050267">
    <property type="entry name" value="Anti-sigma-factor_SerPK"/>
</dbReference>
<dbReference type="CDD" id="cd16936">
    <property type="entry name" value="HATPase_RsbW-like"/>
    <property type="match status" value="1"/>
</dbReference>
<organism evidence="5 6">
    <name type="scientific">Kitasatospora cineracea</name>
    <dbReference type="NCBI Taxonomy" id="88074"/>
    <lineage>
        <taxon>Bacteria</taxon>
        <taxon>Bacillati</taxon>
        <taxon>Actinomycetota</taxon>
        <taxon>Actinomycetes</taxon>
        <taxon>Kitasatosporales</taxon>
        <taxon>Streptomycetaceae</taxon>
        <taxon>Kitasatospora</taxon>
    </lineage>
</organism>
<dbReference type="EMBL" id="RJVJ01000003">
    <property type="protein sequence ID" value="ROR35802.1"/>
    <property type="molecule type" value="Genomic_DNA"/>
</dbReference>
<dbReference type="GO" id="GO:0004674">
    <property type="term" value="F:protein serine/threonine kinase activity"/>
    <property type="evidence" value="ECO:0007669"/>
    <property type="project" value="UniProtKB-KW"/>
</dbReference>
<dbReference type="InterPro" id="IPR003594">
    <property type="entry name" value="HATPase_dom"/>
</dbReference>
<dbReference type="InterPro" id="IPR036890">
    <property type="entry name" value="HATPase_C_sf"/>
</dbReference>
<dbReference type="Proteomes" id="UP000267408">
    <property type="component" value="Unassembled WGS sequence"/>
</dbReference>
<keyword evidence="1" id="KW-0808">Transferase</keyword>
<evidence type="ECO:0000259" key="3">
    <source>
        <dbReference type="Pfam" id="PF13581"/>
    </source>
</evidence>
<evidence type="ECO:0000256" key="2">
    <source>
        <dbReference type="SAM" id="MobiDB-lite"/>
    </source>
</evidence>
<dbReference type="Pfam" id="PF13581">
    <property type="entry name" value="HATPase_c_2"/>
    <property type="match status" value="1"/>
</dbReference>
<feature type="region of interest" description="Disordered" evidence="2">
    <location>
        <begin position="131"/>
        <end position="152"/>
    </location>
</feature>
<dbReference type="PANTHER" id="PTHR35526">
    <property type="entry name" value="ANTI-SIGMA-F FACTOR RSBW-RELATED"/>
    <property type="match status" value="1"/>
</dbReference>
<accession>A0A3N4R3C4</accession>
<keyword evidence="1" id="KW-0418">Kinase</keyword>
<protein>
    <submittedName>
        <fullName evidence="5">Anti-sigma regulatory factor (Ser/Thr protein kinase)</fullName>
    </submittedName>
</protein>
<evidence type="ECO:0000313" key="4">
    <source>
        <dbReference type="EMBL" id="ROR35802.1"/>
    </source>
</evidence>
<accession>A0A8G1X8R6</accession>
<proteinExistence type="predicted"/>